<dbReference type="EMBL" id="ABYJ02000100">
    <property type="protein sequence ID" value="EEV00955.1"/>
    <property type="molecule type" value="Genomic_DNA"/>
</dbReference>
<dbReference type="HOGENOM" id="CLU_077409_0_0_9"/>
<comment type="caution">
    <text evidence="2">The sequence shown here is derived from an EMBL/GenBank/DDBJ whole genome shotgun (WGS) entry which is preliminary data.</text>
</comment>
<dbReference type="AlphaFoldDB" id="C7GB52"/>
<name>C7GB52_9FIRM</name>
<evidence type="ECO:0000313" key="2">
    <source>
        <dbReference type="EMBL" id="EEV00955.1"/>
    </source>
</evidence>
<accession>C7GB52</accession>
<proteinExistence type="predicted"/>
<sequence>MTARPVLIPDIRTGQLFSAMSVSARFWTSRKRKRKERSSRMSNEIKTRPLTPTEQQYTYAQSMQLEGQTGTIGHLRGDFATTGYGFYTTWFDTRPQWKSDEFKADLDTVINALREDKGLLHNRYDMSAFARHFPESAIKGNYCTEYGFRVDTEKHAFLLRCNPTKGDYNFYCYCYVKEWLDKHIQKAEQGIRFIDPQYKELFRIPDGGKVIVTTSWGEKREYPCRFIDEYHTEVGSNLYHICEFAERMQKNGATYEPKPAEQTPQKTPKHKDLER</sequence>
<protein>
    <submittedName>
        <fullName evidence="2">Uncharacterized protein</fullName>
    </submittedName>
</protein>
<dbReference type="Proteomes" id="UP000004828">
    <property type="component" value="Unassembled WGS sequence"/>
</dbReference>
<evidence type="ECO:0000256" key="1">
    <source>
        <dbReference type="SAM" id="MobiDB-lite"/>
    </source>
</evidence>
<gene>
    <name evidence="2" type="ORF">ROSINTL182_07136</name>
</gene>
<feature type="region of interest" description="Disordered" evidence="1">
    <location>
        <begin position="253"/>
        <end position="275"/>
    </location>
</feature>
<organism evidence="2 3">
    <name type="scientific">Roseburia intestinalis L1-82</name>
    <dbReference type="NCBI Taxonomy" id="536231"/>
    <lineage>
        <taxon>Bacteria</taxon>
        <taxon>Bacillati</taxon>
        <taxon>Bacillota</taxon>
        <taxon>Clostridia</taxon>
        <taxon>Lachnospirales</taxon>
        <taxon>Lachnospiraceae</taxon>
        <taxon>Roseburia</taxon>
    </lineage>
</organism>
<reference evidence="2 3" key="1">
    <citation type="submission" date="2009-08" db="EMBL/GenBank/DDBJ databases">
        <authorList>
            <person name="Weinstock G."/>
            <person name="Sodergren E."/>
            <person name="Clifton S."/>
            <person name="Fulton L."/>
            <person name="Fulton B."/>
            <person name="Courtney L."/>
            <person name="Fronick C."/>
            <person name="Harrison M."/>
            <person name="Strong C."/>
            <person name="Farmer C."/>
            <person name="Delahaunty K."/>
            <person name="Markovic C."/>
            <person name="Hall O."/>
            <person name="Minx P."/>
            <person name="Tomlinson C."/>
            <person name="Mitreva M."/>
            <person name="Nelson J."/>
            <person name="Hou S."/>
            <person name="Wollam A."/>
            <person name="Pepin K.H."/>
            <person name="Johnson M."/>
            <person name="Bhonagiri V."/>
            <person name="Nash W.E."/>
            <person name="Warren W."/>
            <person name="Chinwalla A."/>
            <person name="Mardis E.R."/>
            <person name="Wilson R.K."/>
        </authorList>
    </citation>
    <scope>NUCLEOTIDE SEQUENCE [LARGE SCALE GENOMIC DNA]</scope>
    <source>
        <strain evidence="2 3">L1-82</strain>
    </source>
</reference>
<evidence type="ECO:0000313" key="3">
    <source>
        <dbReference type="Proteomes" id="UP000004828"/>
    </source>
</evidence>